<gene>
    <name evidence="2" type="ORF">DKT68_15330</name>
</gene>
<feature type="region of interest" description="Disordered" evidence="1">
    <location>
        <begin position="79"/>
        <end position="119"/>
    </location>
</feature>
<organism evidence="2 3">
    <name type="scientific">Micromonospora acroterricola</name>
    <dbReference type="NCBI Taxonomy" id="2202421"/>
    <lineage>
        <taxon>Bacteria</taxon>
        <taxon>Bacillati</taxon>
        <taxon>Actinomycetota</taxon>
        <taxon>Actinomycetes</taxon>
        <taxon>Micromonosporales</taxon>
        <taxon>Micromonosporaceae</taxon>
        <taxon>Micromonospora</taxon>
    </lineage>
</organism>
<keyword evidence="3" id="KW-1185">Reference proteome</keyword>
<dbReference type="EMBL" id="QGKR01000196">
    <property type="protein sequence ID" value="PWR08586.1"/>
    <property type="molecule type" value="Genomic_DNA"/>
</dbReference>
<reference evidence="2 3" key="1">
    <citation type="submission" date="2018-05" db="EMBL/GenBank/DDBJ databases">
        <title>Micromonospora atacamensis sp. nov., a novel actinobacteria isolated from high altitude Atacama Desert soil.</title>
        <authorList>
            <person name="Carro L."/>
            <person name="Golinska P."/>
            <person name="Klenk H.-P."/>
            <person name="Goodfellow M."/>
        </authorList>
    </citation>
    <scope>NUCLEOTIDE SEQUENCE [LARGE SCALE GENOMIC DNA]</scope>
    <source>
        <strain evidence="2 3">5R2A7</strain>
    </source>
</reference>
<sequence>MNELAQFNPAERVILEEACRIADRLDTLDQVLSGDASGWMRLKQSQDGSEVTVTLDNALSEARQQANVLKQLVASLRIPDEVSGKRPQQRGGSRGAYRPSAAKSAGTVTSLRDRLRQPG</sequence>
<accession>A0A317D4A7</accession>
<comment type="caution">
    <text evidence="2">The sequence shown here is derived from an EMBL/GenBank/DDBJ whole genome shotgun (WGS) entry which is preliminary data.</text>
</comment>
<protein>
    <recommendedName>
        <fullName evidence="4">Terminase small subunit</fullName>
    </recommendedName>
</protein>
<evidence type="ECO:0000313" key="3">
    <source>
        <dbReference type="Proteomes" id="UP000245410"/>
    </source>
</evidence>
<name>A0A317D4A7_9ACTN</name>
<evidence type="ECO:0008006" key="4">
    <source>
        <dbReference type="Google" id="ProtNLM"/>
    </source>
</evidence>
<dbReference type="AlphaFoldDB" id="A0A317D4A7"/>
<dbReference type="OrthoDB" id="3405462at2"/>
<proteinExistence type="predicted"/>
<dbReference type="RefSeq" id="WP_109818085.1">
    <property type="nucleotide sequence ID" value="NZ_QGKR01000196.1"/>
</dbReference>
<evidence type="ECO:0000256" key="1">
    <source>
        <dbReference type="SAM" id="MobiDB-lite"/>
    </source>
</evidence>
<dbReference type="Proteomes" id="UP000245410">
    <property type="component" value="Unassembled WGS sequence"/>
</dbReference>
<evidence type="ECO:0000313" key="2">
    <source>
        <dbReference type="EMBL" id="PWR08586.1"/>
    </source>
</evidence>